<dbReference type="AlphaFoldDB" id="A0A507ATE3"/>
<dbReference type="EMBL" id="SKBQ01000051">
    <property type="protein sequence ID" value="TPX11013.1"/>
    <property type="molecule type" value="Genomic_DNA"/>
</dbReference>
<feature type="compositionally biased region" description="Low complexity" evidence="1">
    <location>
        <begin position="438"/>
        <end position="447"/>
    </location>
</feature>
<evidence type="ECO:0000313" key="4">
    <source>
        <dbReference type="Proteomes" id="UP000319257"/>
    </source>
</evidence>
<organism evidence="3 4">
    <name type="scientific">Thyridium curvatum</name>
    <dbReference type="NCBI Taxonomy" id="1093900"/>
    <lineage>
        <taxon>Eukaryota</taxon>
        <taxon>Fungi</taxon>
        <taxon>Dikarya</taxon>
        <taxon>Ascomycota</taxon>
        <taxon>Pezizomycotina</taxon>
        <taxon>Sordariomycetes</taxon>
        <taxon>Sordariomycetidae</taxon>
        <taxon>Thyridiales</taxon>
        <taxon>Thyridiaceae</taxon>
        <taxon>Thyridium</taxon>
    </lineage>
</organism>
<dbReference type="InParanoid" id="A0A507ATE3"/>
<dbReference type="RefSeq" id="XP_030992724.1">
    <property type="nucleotide sequence ID" value="XM_031142861.1"/>
</dbReference>
<dbReference type="GeneID" id="41975497"/>
<feature type="transmembrane region" description="Helical" evidence="2">
    <location>
        <begin position="52"/>
        <end position="70"/>
    </location>
</feature>
<feature type="transmembrane region" description="Helical" evidence="2">
    <location>
        <begin position="116"/>
        <end position="137"/>
    </location>
</feature>
<name>A0A507ATE3_9PEZI</name>
<accession>A0A507ATE3</accession>
<evidence type="ECO:0000313" key="3">
    <source>
        <dbReference type="EMBL" id="TPX11013.1"/>
    </source>
</evidence>
<feature type="transmembrane region" description="Helical" evidence="2">
    <location>
        <begin position="76"/>
        <end position="96"/>
    </location>
</feature>
<keyword evidence="2" id="KW-1133">Transmembrane helix</keyword>
<feature type="transmembrane region" description="Helical" evidence="2">
    <location>
        <begin position="157"/>
        <end position="180"/>
    </location>
</feature>
<feature type="transmembrane region" description="Helical" evidence="2">
    <location>
        <begin position="25"/>
        <end position="45"/>
    </location>
</feature>
<feature type="compositionally biased region" description="Basic and acidic residues" evidence="1">
    <location>
        <begin position="454"/>
        <end position="472"/>
    </location>
</feature>
<dbReference type="PANTHER" id="PTHR38848">
    <property type="entry name" value="G-PROTEIN COUPLED RECEPTORS FAMILY 3 PROFILE DOMAIN-CONTAINING PROTEIN"/>
    <property type="match status" value="1"/>
</dbReference>
<feature type="transmembrane region" description="Helical" evidence="2">
    <location>
        <begin position="201"/>
        <end position="226"/>
    </location>
</feature>
<evidence type="ECO:0000256" key="2">
    <source>
        <dbReference type="SAM" id="Phobius"/>
    </source>
</evidence>
<keyword evidence="4" id="KW-1185">Reference proteome</keyword>
<evidence type="ECO:0000256" key="1">
    <source>
        <dbReference type="SAM" id="MobiDB-lite"/>
    </source>
</evidence>
<feature type="region of interest" description="Disordered" evidence="1">
    <location>
        <begin position="357"/>
        <end position="377"/>
    </location>
</feature>
<gene>
    <name evidence="3" type="ORF">E0L32_008050</name>
</gene>
<feature type="compositionally biased region" description="Acidic residues" evidence="1">
    <location>
        <begin position="473"/>
        <end position="492"/>
    </location>
</feature>
<feature type="region of interest" description="Disordered" evidence="1">
    <location>
        <begin position="438"/>
        <end position="508"/>
    </location>
</feature>
<reference evidence="3 4" key="1">
    <citation type="submission" date="2019-06" db="EMBL/GenBank/DDBJ databases">
        <title>Draft genome sequence of the filamentous fungus Phialemoniopsis curvata isolated from diesel fuel.</title>
        <authorList>
            <person name="Varaljay V.A."/>
            <person name="Lyon W.J."/>
            <person name="Crouch A.L."/>
            <person name="Drake C.E."/>
            <person name="Hollomon J.M."/>
            <person name="Nadeau L.J."/>
            <person name="Nunn H.S."/>
            <person name="Stevenson B.S."/>
            <person name="Bojanowski C.L."/>
            <person name="Crookes-Goodson W.J."/>
        </authorList>
    </citation>
    <scope>NUCLEOTIDE SEQUENCE [LARGE SCALE GENOMIC DNA]</scope>
    <source>
        <strain evidence="3 4">D216</strain>
    </source>
</reference>
<protein>
    <submittedName>
        <fullName evidence="3">Uncharacterized protein</fullName>
    </submittedName>
</protein>
<dbReference type="Proteomes" id="UP000319257">
    <property type="component" value="Unassembled WGS sequence"/>
</dbReference>
<proteinExistence type="predicted"/>
<keyword evidence="2" id="KW-0812">Transmembrane</keyword>
<dbReference type="PANTHER" id="PTHR38848:SF3">
    <property type="entry name" value="G-PROTEIN COUPLED RECEPTORS FAMILY 3 PROFILE DOMAIN-CONTAINING PROTEIN"/>
    <property type="match status" value="1"/>
</dbReference>
<sequence length="508" mass="53422">MDLGFVSPLAVRATVPLKEPLGGRIVSIILNLASLTVLAIFLIIFGIYIDSYVFVFATGLLLFGFSIDRSTPACDAAILLCLCCYVSTKIAIYLFLVEKAHIVRGSRLPRLKSKLYIFNSFGMLGIYGVVVVLNFVFRISKQESGVCVIGMQKGAMIPLISFDIVVNVYLTILFLIPLSSMYSFRNKKTQLRPTSARLRTVAIRTFVGCLCTLTSSIVNLSVLMILEGEPGWICLMCCNSDILFSAIVLQWVTSKDNAASSRTPGHTDMYYAQQQPPTLEDAASSVVAAAAAAAAAVPSAVMPCPSCRAASIAAGAGSIFPPPPPPSITGVNHPYYAAGPRRHSRSCFASAMAGLAGGGSSGRNKAEPEPEPAASEISRTLSVEVLHEPAAAAARGGGGGGGRGGVATNEVHISAVGRGSVSSLDGAELERAATAVASTAASSSSSSPVTCCGSHDDDEKSGEKGDDRVSVEEREEEEGDDDDDDENVIVDEEAPRTVLHAPPPRRGR</sequence>
<dbReference type="OrthoDB" id="3210850at2759"/>
<keyword evidence="2" id="KW-0472">Membrane</keyword>
<comment type="caution">
    <text evidence="3">The sequence shown here is derived from an EMBL/GenBank/DDBJ whole genome shotgun (WGS) entry which is preliminary data.</text>
</comment>